<dbReference type="AlphaFoldDB" id="A0A1G9ZWN5"/>
<dbReference type="RefSeq" id="WP_092639861.1">
    <property type="nucleotide sequence ID" value="NZ_FNID01000014.1"/>
</dbReference>
<dbReference type="InterPro" id="IPR036906">
    <property type="entry name" value="ATPase_V1_fsu_sf"/>
</dbReference>
<gene>
    <name evidence="4" type="ORF">SAMN05192585_11461</name>
</gene>
<dbReference type="SUPFAM" id="SSF159468">
    <property type="entry name" value="AtpF-like"/>
    <property type="match status" value="1"/>
</dbReference>
<keyword evidence="5" id="KW-1185">Reference proteome</keyword>
<keyword evidence="2" id="KW-0813">Transport</keyword>
<evidence type="ECO:0000313" key="4">
    <source>
        <dbReference type="EMBL" id="SDN25527.1"/>
    </source>
</evidence>
<evidence type="ECO:0000256" key="3">
    <source>
        <dbReference type="ARBA" id="ARBA00023065"/>
    </source>
</evidence>
<sequence>MKFFVISDNVDTLIGLRLAGMEGVVVHEQPEIEAELKKAADNPEIGVVLMTEKLLSLCPELVYDIKLNRRQPLIVTVPDRHGAGQVGDSISRYVREAIGVKL</sequence>
<dbReference type="InterPro" id="IPR008218">
    <property type="entry name" value="ATPase_V1-cplx_f_g_su"/>
</dbReference>
<reference evidence="4 5" key="1">
    <citation type="submission" date="2016-10" db="EMBL/GenBank/DDBJ databases">
        <authorList>
            <person name="de Groot N.N."/>
        </authorList>
    </citation>
    <scope>NUCLEOTIDE SEQUENCE [LARGE SCALE GENOMIC DNA]</scope>
    <source>
        <strain evidence="4 5">CGMCC 1.5012</strain>
    </source>
</reference>
<accession>A0A1G9ZWN5</accession>
<dbReference type="STRING" id="258515.SAMN05192585_11461"/>
<organism evidence="4 5">
    <name type="scientific">Acetanaerobacterium elongatum</name>
    <dbReference type="NCBI Taxonomy" id="258515"/>
    <lineage>
        <taxon>Bacteria</taxon>
        <taxon>Bacillati</taxon>
        <taxon>Bacillota</taxon>
        <taxon>Clostridia</taxon>
        <taxon>Eubacteriales</taxon>
        <taxon>Oscillospiraceae</taxon>
        <taxon>Acetanaerobacterium</taxon>
    </lineage>
</organism>
<dbReference type="EMBL" id="FNID01000014">
    <property type="protein sequence ID" value="SDN25527.1"/>
    <property type="molecule type" value="Genomic_DNA"/>
</dbReference>
<protein>
    <submittedName>
        <fullName evidence="4">V/A-type H+-transporting ATPase subunit F</fullName>
    </submittedName>
</protein>
<keyword evidence="3" id="KW-0406">Ion transport</keyword>
<name>A0A1G9ZWN5_9FIRM</name>
<evidence type="ECO:0000256" key="2">
    <source>
        <dbReference type="ARBA" id="ARBA00022448"/>
    </source>
</evidence>
<dbReference type="GO" id="GO:0046961">
    <property type="term" value="F:proton-transporting ATPase activity, rotational mechanism"/>
    <property type="evidence" value="ECO:0007669"/>
    <property type="project" value="InterPro"/>
</dbReference>
<dbReference type="Proteomes" id="UP000199182">
    <property type="component" value="Unassembled WGS sequence"/>
</dbReference>
<dbReference type="Gene3D" id="3.40.50.10580">
    <property type="entry name" value="ATPase, V1 complex, subunit F"/>
    <property type="match status" value="1"/>
</dbReference>
<evidence type="ECO:0000313" key="5">
    <source>
        <dbReference type="Proteomes" id="UP000199182"/>
    </source>
</evidence>
<proteinExistence type="inferred from homology"/>
<comment type="similarity">
    <text evidence="1">Belongs to the V-ATPase F subunit family.</text>
</comment>
<dbReference type="Pfam" id="PF01990">
    <property type="entry name" value="ATP-synt_F"/>
    <property type="match status" value="1"/>
</dbReference>
<dbReference type="OrthoDB" id="46791at2"/>
<evidence type="ECO:0000256" key="1">
    <source>
        <dbReference type="ARBA" id="ARBA00010148"/>
    </source>
</evidence>